<dbReference type="Pfam" id="PF10439">
    <property type="entry name" value="Bacteriocin_IIc"/>
    <property type="match status" value="1"/>
</dbReference>
<proteinExistence type="predicted"/>
<reference evidence="1 2" key="1">
    <citation type="journal article" date="2016" name="Microbiol. Immunol.">
        <title>Complete genome sequence of Streptococcus troglodytae TKU31 isolated from the oral cavity of a chimpanzee (Pan troglodytes).</title>
        <authorList>
            <person name="Okamoto M."/>
            <person name="Naito M."/>
            <person name="Miyanohara M."/>
            <person name="Imai S."/>
            <person name="Nomura Y."/>
            <person name="Saito W."/>
            <person name="Momoi Y."/>
            <person name="Takada K."/>
            <person name="Miyabe-Nishiwaki T."/>
            <person name="Tomonaga M."/>
            <person name="Hanada N."/>
        </authorList>
    </citation>
    <scope>NUCLEOTIDE SEQUENCE [LARGE SCALE GENOMIC DNA]</scope>
    <source>
        <strain evidence="2">TKU 31</strain>
    </source>
</reference>
<dbReference type="AlphaFoldDB" id="A0A1L7LHC2"/>
<organism evidence="1 2">
    <name type="scientific">Streptococcus troglodytae</name>
    <dbReference type="NCBI Taxonomy" id="1111760"/>
    <lineage>
        <taxon>Bacteria</taxon>
        <taxon>Bacillati</taxon>
        <taxon>Bacillota</taxon>
        <taxon>Bacilli</taxon>
        <taxon>Lactobacillales</taxon>
        <taxon>Streptococcaceae</taxon>
        <taxon>Streptococcus</taxon>
    </lineage>
</organism>
<dbReference type="KEGG" id="strg:SRT_02670"/>
<name>A0A1L7LHC2_9STRE</name>
<dbReference type="InterPro" id="IPR019493">
    <property type="entry name" value="Bacteriocin_IIb_lactacin-rel"/>
</dbReference>
<keyword evidence="2" id="KW-1185">Reference proteome</keyword>
<gene>
    <name evidence="1" type="ORF">SRT_02670</name>
</gene>
<dbReference type="RefSeq" id="WP_128832794.1">
    <property type="nucleotide sequence ID" value="NZ_AP014612.1"/>
</dbReference>
<protein>
    <submittedName>
        <fullName evidence="1">Conserved domain protein</fullName>
    </submittedName>
</protein>
<evidence type="ECO:0000313" key="1">
    <source>
        <dbReference type="EMBL" id="BAQ23528.1"/>
    </source>
</evidence>
<accession>A0A1L7LHC2</accession>
<dbReference type="EMBL" id="AP014612">
    <property type="protein sequence ID" value="BAQ23528.1"/>
    <property type="molecule type" value="Genomic_DNA"/>
</dbReference>
<evidence type="ECO:0000313" key="2">
    <source>
        <dbReference type="Proteomes" id="UP000217758"/>
    </source>
</evidence>
<dbReference type="Proteomes" id="UP000217758">
    <property type="component" value="Chromosome"/>
</dbReference>
<dbReference type="GO" id="GO:0042742">
    <property type="term" value="P:defense response to bacterium"/>
    <property type="evidence" value="ECO:0007669"/>
    <property type="project" value="InterPro"/>
</dbReference>
<sequence>MNTQTFEQFDVMDNEALSAVEGGSKPGFGEFASALAICTGSGAMIGSAFPVVGTVGGAILGAQYCTAGWGVLRR</sequence>